<feature type="transmembrane region" description="Helical" evidence="1">
    <location>
        <begin position="77"/>
        <end position="94"/>
    </location>
</feature>
<organism evidence="2 3">
    <name type="scientific">Candidatus Thermoflexus japonica</name>
    <dbReference type="NCBI Taxonomy" id="2035417"/>
    <lineage>
        <taxon>Bacteria</taxon>
        <taxon>Bacillati</taxon>
        <taxon>Chloroflexota</taxon>
        <taxon>Thermoflexia</taxon>
        <taxon>Thermoflexales</taxon>
        <taxon>Thermoflexaceae</taxon>
        <taxon>Thermoflexus</taxon>
    </lineage>
</organism>
<proteinExistence type="predicted"/>
<comment type="caution">
    <text evidence="2">The sequence shown here is derived from an EMBL/GenBank/DDBJ whole genome shotgun (WGS) entry which is preliminary data.</text>
</comment>
<dbReference type="AlphaFoldDB" id="A0A2H5Y3F3"/>
<keyword evidence="1" id="KW-0812">Transmembrane</keyword>
<evidence type="ECO:0000313" key="3">
    <source>
        <dbReference type="Proteomes" id="UP000236642"/>
    </source>
</evidence>
<evidence type="ECO:0000256" key="1">
    <source>
        <dbReference type="SAM" id="Phobius"/>
    </source>
</evidence>
<evidence type="ECO:0000313" key="2">
    <source>
        <dbReference type="EMBL" id="GBD07971.1"/>
    </source>
</evidence>
<gene>
    <name evidence="2" type="ORF">HRbin22_00197</name>
</gene>
<name>A0A2H5Y3F3_9CHLR</name>
<reference evidence="3" key="1">
    <citation type="submission" date="2017-09" db="EMBL/GenBank/DDBJ databases">
        <title>Metaegenomics of thermophilic ammonia-oxidizing enrichment culture.</title>
        <authorList>
            <person name="Kato S."/>
            <person name="Suzuki K."/>
        </authorList>
    </citation>
    <scope>NUCLEOTIDE SEQUENCE [LARGE SCALE GENOMIC DNA]</scope>
</reference>
<dbReference type="EMBL" id="BEHY01000002">
    <property type="protein sequence ID" value="GBD07971.1"/>
    <property type="molecule type" value="Genomic_DNA"/>
</dbReference>
<dbReference type="Proteomes" id="UP000236642">
    <property type="component" value="Unassembled WGS sequence"/>
</dbReference>
<feature type="transmembrane region" description="Helical" evidence="1">
    <location>
        <begin position="12"/>
        <end position="31"/>
    </location>
</feature>
<sequence length="99" mass="10860">MPFGGFINALPPGVFILVHLVAFLIGAYFAYQSFRAGAATFGWGFTLYALAEIFYITYHLDITVVLFAHTLAEVLDLLAFIVLFVGISQTALAARRVRA</sequence>
<accession>A0A2H5Y3F3</accession>
<protein>
    <submittedName>
        <fullName evidence="2">Uncharacterized protein</fullName>
    </submittedName>
</protein>
<keyword evidence="1" id="KW-1133">Transmembrane helix</keyword>
<feature type="transmembrane region" description="Helical" evidence="1">
    <location>
        <begin position="38"/>
        <end position="57"/>
    </location>
</feature>
<keyword evidence="1" id="KW-0472">Membrane</keyword>